<protein>
    <submittedName>
        <fullName evidence="1">Sugar ABC superfamily ATP binding cassette transporter, sugar-binding protein</fullName>
    </submittedName>
</protein>
<comment type="caution">
    <text evidence="1">The sequence shown here is derived from an EMBL/GenBank/DDBJ whole genome shotgun (WGS) entry which is preliminary data.</text>
</comment>
<accession>J9FT52</accession>
<reference evidence="1" key="1">
    <citation type="journal article" date="2012" name="PLoS ONE">
        <title>Gene sets for utilization of primary and secondary nutrition supplies in the distal gut of endangered iberian lynx.</title>
        <authorList>
            <person name="Alcaide M."/>
            <person name="Messina E."/>
            <person name="Richter M."/>
            <person name="Bargiela R."/>
            <person name="Peplies J."/>
            <person name="Huws S.A."/>
            <person name="Newbold C.J."/>
            <person name="Golyshin P.N."/>
            <person name="Simon M.A."/>
            <person name="Lopez G."/>
            <person name="Yakimov M.M."/>
            <person name="Ferrer M."/>
        </authorList>
    </citation>
    <scope>NUCLEOTIDE SEQUENCE</scope>
</reference>
<dbReference type="EMBL" id="AMCI01004413">
    <property type="protein sequence ID" value="EJW98126.1"/>
    <property type="molecule type" value="Genomic_DNA"/>
</dbReference>
<dbReference type="AlphaFoldDB" id="J9FT52"/>
<dbReference type="SUPFAM" id="SSF53850">
    <property type="entry name" value="Periplasmic binding protein-like II"/>
    <property type="match status" value="1"/>
</dbReference>
<dbReference type="Gene3D" id="3.40.190.10">
    <property type="entry name" value="Periplasmic binding protein-like II"/>
    <property type="match status" value="2"/>
</dbReference>
<proteinExistence type="predicted"/>
<sequence>MLEESSSQRLAGAWLASTEAGRAMMEGLPEEFDTEEFKATMAAIGTELKANGENNISAKGDAYRDDFFKGSPVGTPKVAMCFNGVWDAGSAANSEFKDDIKPATYPSGDKDAAVRFAYSSAGAGYAISSDLSEEQQELAVKFLKYMMSDEVQTKIITLCEANPGSSRIDYDGLLADKDTSEATKKLIEACQLCSEGTYQMKTLGNVWGGDIAKAVSDQMLLFPTAEDMDKAASDAAAVLNSLVK</sequence>
<name>J9FT52_9ZZZZ</name>
<dbReference type="InterPro" id="IPR006059">
    <property type="entry name" value="SBP"/>
</dbReference>
<evidence type="ECO:0000313" key="1">
    <source>
        <dbReference type="EMBL" id="EJW98126.1"/>
    </source>
</evidence>
<gene>
    <name evidence="1" type="ORF">EVA_13767</name>
</gene>
<organism evidence="1">
    <name type="scientific">gut metagenome</name>
    <dbReference type="NCBI Taxonomy" id="749906"/>
    <lineage>
        <taxon>unclassified sequences</taxon>
        <taxon>metagenomes</taxon>
        <taxon>organismal metagenomes</taxon>
    </lineage>
</organism>
<dbReference type="Pfam" id="PF13416">
    <property type="entry name" value="SBP_bac_8"/>
    <property type="match status" value="1"/>
</dbReference>